<dbReference type="Gene3D" id="2.40.50.140">
    <property type="entry name" value="Nucleic acid-binding proteins"/>
    <property type="match status" value="1"/>
</dbReference>
<feature type="region of interest" description="Disordered" evidence="5">
    <location>
        <begin position="183"/>
        <end position="356"/>
    </location>
</feature>
<dbReference type="SUPFAM" id="SSF50249">
    <property type="entry name" value="Nucleic acid-binding proteins"/>
    <property type="match status" value="1"/>
</dbReference>
<feature type="compositionally biased region" description="Polar residues" evidence="5">
    <location>
        <begin position="316"/>
        <end position="338"/>
    </location>
</feature>
<sequence>MSQKSESPNISQLTQQFNDLGIQGGLEDNFDEVRPGDPISLLRGIRPVTCAHVSSAQPVTVRSGDKEETAYILGKKPFKHVDIVANIFDVEKASNGQIVYTLSDETGQVKARAWASEYFRYVNPSSHLEYVRVTGELETYNKRNSIRIKQIRVLENPHEVYHHLLSILFYIQGRSLTATHTIPQGQSHTANNRVPKPASAQVPRNERPPPIDNTPEPPSFAVREAEEADHSSDDQFFSDEGEDWASILSSGPVSSGPAQTRGQINHPNSPKHPRQVGGQSVRSPRPEGRHVAPTPPPTMERYNQTRQRHPSHAESPRSSTTRTRPQPLVTSESPSVGATQGRKASGRFKAPRETKMSEMQKSILVHLTCHAGREDGCHVSEIVEDIFKQYQRKGMTVNFKPIFISALDALARDGYIYTTIDDEHYTRNFDTSD</sequence>
<dbReference type="KEGG" id="cci:CC1G_13905"/>
<dbReference type="HOGENOM" id="CLU_633145_0_0_1"/>
<organism evidence="8 9">
    <name type="scientific">Coprinopsis cinerea (strain Okayama-7 / 130 / ATCC MYA-4618 / FGSC 9003)</name>
    <name type="common">Inky cap fungus</name>
    <name type="synonym">Hormographiella aspergillata</name>
    <dbReference type="NCBI Taxonomy" id="240176"/>
    <lineage>
        <taxon>Eukaryota</taxon>
        <taxon>Fungi</taxon>
        <taxon>Dikarya</taxon>
        <taxon>Basidiomycota</taxon>
        <taxon>Agaricomycotina</taxon>
        <taxon>Agaricomycetes</taxon>
        <taxon>Agaricomycetidae</taxon>
        <taxon>Agaricales</taxon>
        <taxon>Agaricineae</taxon>
        <taxon>Psathyrellaceae</taxon>
        <taxon>Coprinopsis</taxon>
    </lineage>
</organism>
<gene>
    <name evidence="8" type="ORF">CC1G_13905</name>
</gene>
<dbReference type="PANTHER" id="PTHR13989">
    <property type="entry name" value="REPLICATION PROTEIN A-RELATED"/>
    <property type="match status" value="1"/>
</dbReference>
<feature type="compositionally biased region" description="Basic and acidic residues" evidence="5">
    <location>
        <begin position="223"/>
        <end position="233"/>
    </location>
</feature>
<comment type="subcellular location">
    <subcellularLocation>
        <location evidence="1">Nucleus</location>
    </subcellularLocation>
</comment>
<dbReference type="OMA" id="PLDNEHY"/>
<keyword evidence="9" id="KW-1185">Reference proteome</keyword>
<accession>D6RKX3</accession>
<evidence type="ECO:0000256" key="5">
    <source>
        <dbReference type="SAM" id="MobiDB-lite"/>
    </source>
</evidence>
<dbReference type="GO" id="GO:0006289">
    <property type="term" value="P:nucleotide-excision repair"/>
    <property type="evidence" value="ECO:0007669"/>
    <property type="project" value="TreeGrafter"/>
</dbReference>
<evidence type="ECO:0008006" key="10">
    <source>
        <dbReference type="Google" id="ProtNLM"/>
    </source>
</evidence>
<dbReference type="Proteomes" id="UP000001861">
    <property type="component" value="Unassembled WGS sequence"/>
</dbReference>
<evidence type="ECO:0000256" key="4">
    <source>
        <dbReference type="ARBA" id="ARBA00023242"/>
    </source>
</evidence>
<dbReference type="RefSeq" id="XP_002911865.1">
    <property type="nucleotide sequence ID" value="XM_002911819.1"/>
</dbReference>
<comment type="similarity">
    <text evidence="2">Belongs to the replication factor A protein 2 family.</text>
</comment>
<dbReference type="Pfam" id="PF08784">
    <property type="entry name" value="RPA_C"/>
    <property type="match status" value="1"/>
</dbReference>
<dbReference type="EMBL" id="AACS02000002">
    <property type="protein sequence ID" value="EFI28371.1"/>
    <property type="molecule type" value="Genomic_DNA"/>
</dbReference>
<feature type="compositionally biased region" description="Polar residues" evidence="5">
    <location>
        <begin position="183"/>
        <end position="192"/>
    </location>
</feature>
<dbReference type="InterPro" id="IPR040260">
    <property type="entry name" value="RFA2-like"/>
</dbReference>
<keyword evidence="3" id="KW-0238">DNA-binding</keyword>
<dbReference type="InParanoid" id="D6RKX3"/>
<evidence type="ECO:0000256" key="3">
    <source>
        <dbReference type="ARBA" id="ARBA00023125"/>
    </source>
</evidence>
<dbReference type="CDD" id="cd04478">
    <property type="entry name" value="RPA2_DBD_D"/>
    <property type="match status" value="1"/>
</dbReference>
<dbReference type="GO" id="GO:0006260">
    <property type="term" value="P:DNA replication"/>
    <property type="evidence" value="ECO:0007669"/>
    <property type="project" value="TreeGrafter"/>
</dbReference>
<dbReference type="Pfam" id="PF01336">
    <property type="entry name" value="tRNA_anti-codon"/>
    <property type="match status" value="1"/>
</dbReference>
<protein>
    <recommendedName>
        <fullName evidence="10">Replication protein A C-terminal domain-containing protein</fullName>
    </recommendedName>
</protein>
<dbReference type="GO" id="GO:0005662">
    <property type="term" value="C:DNA replication factor A complex"/>
    <property type="evidence" value="ECO:0007669"/>
    <property type="project" value="TreeGrafter"/>
</dbReference>
<reference evidence="8 9" key="1">
    <citation type="journal article" date="2010" name="Proc. Natl. Acad. Sci. U.S.A.">
        <title>Insights into evolution of multicellular fungi from the assembled chromosomes of the mushroom Coprinopsis cinerea (Coprinus cinereus).</title>
        <authorList>
            <person name="Stajich J.E."/>
            <person name="Wilke S.K."/>
            <person name="Ahren D."/>
            <person name="Au C.H."/>
            <person name="Birren B.W."/>
            <person name="Borodovsky M."/>
            <person name="Burns C."/>
            <person name="Canback B."/>
            <person name="Casselton L.A."/>
            <person name="Cheng C.K."/>
            <person name="Deng J."/>
            <person name="Dietrich F.S."/>
            <person name="Fargo D.C."/>
            <person name="Farman M.L."/>
            <person name="Gathman A.C."/>
            <person name="Goldberg J."/>
            <person name="Guigo R."/>
            <person name="Hoegger P.J."/>
            <person name="Hooker J.B."/>
            <person name="Huggins A."/>
            <person name="James T.Y."/>
            <person name="Kamada T."/>
            <person name="Kilaru S."/>
            <person name="Kodira C."/>
            <person name="Kues U."/>
            <person name="Kupfer D."/>
            <person name="Kwan H.S."/>
            <person name="Lomsadze A."/>
            <person name="Li W."/>
            <person name="Lilly W.W."/>
            <person name="Ma L.J."/>
            <person name="Mackey A.J."/>
            <person name="Manning G."/>
            <person name="Martin F."/>
            <person name="Muraguchi H."/>
            <person name="Natvig D.O."/>
            <person name="Palmerini H."/>
            <person name="Ramesh M.A."/>
            <person name="Rehmeyer C.J."/>
            <person name="Roe B.A."/>
            <person name="Shenoy N."/>
            <person name="Stanke M."/>
            <person name="Ter-Hovhannisyan V."/>
            <person name="Tunlid A."/>
            <person name="Velagapudi R."/>
            <person name="Vision T.J."/>
            <person name="Zeng Q."/>
            <person name="Zolan M.E."/>
            <person name="Pukkila P.J."/>
        </authorList>
    </citation>
    <scope>NUCLEOTIDE SEQUENCE [LARGE SCALE GENOMIC DNA]</scope>
    <source>
        <strain evidence="9">Okayama-7 / 130 / ATCC MYA-4618 / FGSC 9003</strain>
    </source>
</reference>
<dbReference type="eggNOG" id="ENOG502RBMX">
    <property type="taxonomic scope" value="Eukaryota"/>
</dbReference>
<feature type="compositionally biased region" description="Polar residues" evidence="5">
    <location>
        <begin position="247"/>
        <end position="268"/>
    </location>
</feature>
<dbReference type="InterPro" id="IPR004365">
    <property type="entry name" value="NA-bd_OB_tRNA"/>
</dbReference>
<dbReference type="PANTHER" id="PTHR13989:SF16">
    <property type="entry name" value="REPLICATION PROTEIN A2"/>
    <property type="match status" value="1"/>
</dbReference>
<dbReference type="GO" id="GO:0003697">
    <property type="term" value="F:single-stranded DNA binding"/>
    <property type="evidence" value="ECO:0007669"/>
    <property type="project" value="TreeGrafter"/>
</dbReference>
<dbReference type="InterPro" id="IPR014892">
    <property type="entry name" value="RPA_C"/>
</dbReference>
<evidence type="ECO:0000256" key="2">
    <source>
        <dbReference type="ARBA" id="ARBA00007815"/>
    </source>
</evidence>
<name>D6RKX3_COPC7</name>
<evidence type="ECO:0000313" key="8">
    <source>
        <dbReference type="EMBL" id="EFI28371.1"/>
    </source>
</evidence>
<dbReference type="GO" id="GO:0035861">
    <property type="term" value="C:site of double-strand break"/>
    <property type="evidence" value="ECO:0007669"/>
    <property type="project" value="TreeGrafter"/>
</dbReference>
<dbReference type="InterPro" id="IPR012340">
    <property type="entry name" value="NA-bd_OB-fold"/>
</dbReference>
<dbReference type="GO" id="GO:0000724">
    <property type="term" value="P:double-strand break repair via homologous recombination"/>
    <property type="evidence" value="ECO:0007669"/>
    <property type="project" value="TreeGrafter"/>
</dbReference>
<evidence type="ECO:0000313" key="9">
    <source>
        <dbReference type="Proteomes" id="UP000001861"/>
    </source>
</evidence>
<dbReference type="InterPro" id="IPR036388">
    <property type="entry name" value="WH-like_DNA-bd_sf"/>
</dbReference>
<dbReference type="Gene3D" id="1.10.10.10">
    <property type="entry name" value="Winged helix-like DNA-binding domain superfamily/Winged helix DNA-binding domain"/>
    <property type="match status" value="1"/>
</dbReference>
<dbReference type="GeneID" id="9379810"/>
<proteinExistence type="inferred from homology"/>
<evidence type="ECO:0000259" key="6">
    <source>
        <dbReference type="Pfam" id="PF01336"/>
    </source>
</evidence>
<evidence type="ECO:0000259" key="7">
    <source>
        <dbReference type="Pfam" id="PF08784"/>
    </source>
</evidence>
<dbReference type="VEuPathDB" id="FungiDB:CC1G_13905"/>
<dbReference type="STRING" id="240176.D6RKX3"/>
<feature type="domain" description="OB" evidence="6">
    <location>
        <begin position="83"/>
        <end position="154"/>
    </location>
</feature>
<dbReference type="AlphaFoldDB" id="D6RKX3"/>
<feature type="domain" description="Replication protein A C-terminal" evidence="7">
    <location>
        <begin position="305"/>
        <end position="423"/>
    </location>
</feature>
<dbReference type="GO" id="GO:0000781">
    <property type="term" value="C:chromosome, telomeric region"/>
    <property type="evidence" value="ECO:0007669"/>
    <property type="project" value="TreeGrafter"/>
</dbReference>
<comment type="caution">
    <text evidence="8">The sequence shown here is derived from an EMBL/GenBank/DDBJ whole genome shotgun (WGS) entry which is preliminary data.</text>
</comment>
<keyword evidence="4" id="KW-0539">Nucleus</keyword>
<dbReference type="OrthoDB" id="25571at2759"/>
<evidence type="ECO:0000256" key="1">
    <source>
        <dbReference type="ARBA" id="ARBA00004123"/>
    </source>
</evidence>